<dbReference type="InterPro" id="IPR059226">
    <property type="entry name" value="Choice_anch_Q_dom"/>
</dbReference>
<dbReference type="AlphaFoldDB" id="X0VHF1"/>
<dbReference type="NCBIfam" id="NF041518">
    <property type="entry name" value="choice_anch_Q"/>
    <property type="match status" value="1"/>
</dbReference>
<dbReference type="EMBL" id="BARS01027321">
    <property type="protein sequence ID" value="GAG10627.1"/>
    <property type="molecule type" value="Genomic_DNA"/>
</dbReference>
<sequence>DFTLQSGSPAIDANIEQSPYQTFFNLYGIDINVDNNEIDRPQGSNWDMGAFEYTGVTSTAPAAPTFDPGSGIYNSAQDVDITPAVNADNTYYTTDGSNPDNTDMEYLGGTILISGANEQTITLKAVSYNESGIGVIGTALYTFDTVGPDAPTFTPPTGSYDAAQNVVINEASDANTTYYTTDGSQPDSTDTQYFGGTVSIDGDNNQTITLNAVSYDIANNKGEAGTAFYTFDKDVPEIGDFEAPIGIPDPGLAWTIDPIDTATPDR</sequence>
<protein>
    <recommendedName>
        <fullName evidence="1">GH29D-like beta-sandwich domain-containing protein</fullName>
    </recommendedName>
</protein>
<comment type="caution">
    <text evidence="2">The sequence shown here is derived from an EMBL/GenBank/DDBJ whole genome shotgun (WGS) entry which is preliminary data.</text>
</comment>
<dbReference type="InterPro" id="IPR059177">
    <property type="entry name" value="GH29D-like_dom"/>
</dbReference>
<evidence type="ECO:0000313" key="2">
    <source>
        <dbReference type="EMBL" id="GAG10627.1"/>
    </source>
</evidence>
<feature type="domain" description="GH29D-like beta-sandwich" evidence="1">
    <location>
        <begin position="68"/>
        <end position="127"/>
    </location>
</feature>
<feature type="domain" description="GH29D-like beta-sandwich" evidence="1">
    <location>
        <begin position="155"/>
        <end position="221"/>
    </location>
</feature>
<feature type="non-terminal residue" evidence="2">
    <location>
        <position position="266"/>
    </location>
</feature>
<reference evidence="2" key="1">
    <citation type="journal article" date="2014" name="Front. Microbiol.">
        <title>High frequency of phylogenetically diverse reductive dehalogenase-homologous genes in deep subseafloor sedimentary metagenomes.</title>
        <authorList>
            <person name="Kawai M."/>
            <person name="Futagami T."/>
            <person name="Toyoda A."/>
            <person name="Takaki Y."/>
            <person name="Nishi S."/>
            <person name="Hori S."/>
            <person name="Arai W."/>
            <person name="Tsubouchi T."/>
            <person name="Morono Y."/>
            <person name="Uchiyama I."/>
            <person name="Ito T."/>
            <person name="Fujiyama A."/>
            <person name="Inagaki F."/>
            <person name="Takami H."/>
        </authorList>
    </citation>
    <scope>NUCLEOTIDE SEQUENCE</scope>
    <source>
        <strain evidence="2">Expedition CK06-06</strain>
    </source>
</reference>
<gene>
    <name evidence="2" type="ORF">S01H1_42927</name>
</gene>
<feature type="non-terminal residue" evidence="2">
    <location>
        <position position="1"/>
    </location>
</feature>
<name>X0VHF1_9ZZZZ</name>
<proteinExistence type="predicted"/>
<organism evidence="2">
    <name type="scientific">marine sediment metagenome</name>
    <dbReference type="NCBI Taxonomy" id="412755"/>
    <lineage>
        <taxon>unclassified sequences</taxon>
        <taxon>metagenomes</taxon>
        <taxon>ecological metagenomes</taxon>
    </lineage>
</organism>
<evidence type="ECO:0000259" key="1">
    <source>
        <dbReference type="Pfam" id="PF13290"/>
    </source>
</evidence>
<dbReference type="Pfam" id="PF13290">
    <property type="entry name" value="CHB_HEX_C_1"/>
    <property type="match status" value="2"/>
</dbReference>
<accession>X0VHF1</accession>